<evidence type="ECO:0000256" key="2">
    <source>
        <dbReference type="ARBA" id="ARBA00022438"/>
    </source>
</evidence>
<dbReference type="Pfam" id="PF00883">
    <property type="entry name" value="Peptidase_M17"/>
    <property type="match status" value="2"/>
</dbReference>
<dbReference type="InterPro" id="IPR043472">
    <property type="entry name" value="Macro_dom-like"/>
</dbReference>
<dbReference type="PROSITE" id="PS00631">
    <property type="entry name" value="CYTOSOL_AP"/>
    <property type="match status" value="1"/>
</dbReference>
<evidence type="ECO:0000256" key="4">
    <source>
        <dbReference type="ARBA" id="ARBA00022801"/>
    </source>
</evidence>
<dbReference type="PRINTS" id="PR00481">
    <property type="entry name" value="LAMNOPPTDASE"/>
</dbReference>
<dbReference type="Proteomes" id="UP000823046">
    <property type="component" value="Unassembled WGS sequence"/>
</dbReference>
<dbReference type="PANTHER" id="PTHR11963">
    <property type="entry name" value="LEUCINE AMINOPEPTIDASE-RELATED"/>
    <property type="match status" value="1"/>
</dbReference>
<feature type="domain" description="Cytosol aminopeptidase" evidence="5">
    <location>
        <begin position="315"/>
        <end position="322"/>
    </location>
</feature>
<dbReference type="SUPFAM" id="SSF53187">
    <property type="entry name" value="Zn-dependent exopeptidases"/>
    <property type="match status" value="1"/>
</dbReference>
<comment type="caution">
    <text evidence="6">The sequence shown here is derived from an EMBL/GenBank/DDBJ whole genome shotgun (WGS) entry which is preliminary data.</text>
</comment>
<sequence>MDAVEIPKNIERIKTRFNEKDALFLYRSSKYVRLPRNSKVRSLGIVGLGTAEKSAPRHGLVIAKEIVNVANEQKSATLQLVFPAGISANVVQSILESLFISLSPHVAFFSDEAKRLSQEIVTNISLILPVALRRNSQEIVDTARIYARGVYFAQELVNAPPNYCNTVSLANAAVTLAKDFGLTYRILDQKDAEKEGMGAYLGVAKGSMFPPKFIHLTYEGKGTITDTMAFVGKGIVFDSGGYNIKSMASLMDFMKIDMGGAAAVLGAAYCIGLLKPEGHRIHFIVAAAENMVSSSAYRPGDIITASNGTTIQVLNTDAEGRLTLADALLYARKLGAETIIDLATLTGACMVALVLFAESKGELLHELPLVPEYDESLDSIIADVNNIDKTGYGGSITAALFLQRFIKKSTHWAHIDMAGPAFLLESNLGTGFGVRTLVEYSTPKNSSRPSVFHFVAGCLDRSKMLLNSHLRLQEKTDKFS</sequence>
<dbReference type="PANTHER" id="PTHR11963:SF23">
    <property type="entry name" value="CYTOSOL AMINOPEPTIDASE"/>
    <property type="match status" value="1"/>
</dbReference>
<keyword evidence="7" id="KW-1185">Reference proteome</keyword>
<name>A0ABQ7JAM8_9APIC</name>
<dbReference type="InterPro" id="IPR000819">
    <property type="entry name" value="Peptidase_M17_C"/>
</dbReference>
<proteinExistence type="inferred from homology"/>
<evidence type="ECO:0000313" key="6">
    <source>
        <dbReference type="EMBL" id="KAF8821034.1"/>
    </source>
</evidence>
<reference evidence="6 7" key="1">
    <citation type="journal article" date="2020" name="bioRxiv">
        <title>Metabolic contributions of an alphaproteobacterial endosymbiont in the apicomplexan Cardiosporidium cionae.</title>
        <authorList>
            <person name="Hunter E.S."/>
            <person name="Paight C.J."/>
            <person name="Lane C.E."/>
        </authorList>
    </citation>
    <scope>NUCLEOTIDE SEQUENCE [LARGE SCALE GENOMIC DNA]</scope>
    <source>
        <strain evidence="6">ESH_2018</strain>
    </source>
</reference>
<dbReference type="EMBL" id="JADAQX010000249">
    <property type="protein sequence ID" value="KAF8821034.1"/>
    <property type="molecule type" value="Genomic_DNA"/>
</dbReference>
<evidence type="ECO:0000256" key="3">
    <source>
        <dbReference type="ARBA" id="ARBA00022670"/>
    </source>
</evidence>
<dbReference type="Gene3D" id="3.40.220.10">
    <property type="entry name" value="Leucine Aminopeptidase, subunit E, domain 1"/>
    <property type="match status" value="1"/>
</dbReference>
<gene>
    <name evidence="6" type="primary">LAP</name>
    <name evidence="6" type="ORF">IE077_002550</name>
</gene>
<dbReference type="InterPro" id="IPR011356">
    <property type="entry name" value="Leucine_aapep/pepB"/>
</dbReference>
<dbReference type="GO" id="GO:0004177">
    <property type="term" value="F:aminopeptidase activity"/>
    <property type="evidence" value="ECO:0007669"/>
    <property type="project" value="UniProtKB-KW"/>
</dbReference>
<evidence type="ECO:0000259" key="5">
    <source>
        <dbReference type="PROSITE" id="PS00631"/>
    </source>
</evidence>
<keyword evidence="3" id="KW-0645">Protease</keyword>
<dbReference type="CDD" id="cd00433">
    <property type="entry name" value="Peptidase_M17"/>
    <property type="match status" value="1"/>
</dbReference>
<keyword evidence="2 6" id="KW-0031">Aminopeptidase</keyword>
<dbReference type="Gene3D" id="3.40.630.10">
    <property type="entry name" value="Zn peptidases"/>
    <property type="match status" value="1"/>
</dbReference>
<keyword evidence="4" id="KW-0378">Hydrolase</keyword>
<evidence type="ECO:0000256" key="1">
    <source>
        <dbReference type="ARBA" id="ARBA00009528"/>
    </source>
</evidence>
<evidence type="ECO:0000313" key="7">
    <source>
        <dbReference type="Proteomes" id="UP000823046"/>
    </source>
</evidence>
<accession>A0ABQ7JAM8</accession>
<organism evidence="6 7">
    <name type="scientific">Cardiosporidium cionae</name>
    <dbReference type="NCBI Taxonomy" id="476202"/>
    <lineage>
        <taxon>Eukaryota</taxon>
        <taxon>Sar</taxon>
        <taxon>Alveolata</taxon>
        <taxon>Apicomplexa</taxon>
        <taxon>Aconoidasida</taxon>
        <taxon>Nephromycida</taxon>
        <taxon>Cardiosporidium</taxon>
    </lineage>
</organism>
<comment type="similarity">
    <text evidence="1">Belongs to the peptidase M17 family.</text>
</comment>
<protein>
    <submittedName>
        <fullName evidence="6">Leucyl aminopeptidase LAP</fullName>
    </submittedName>
</protein>